<dbReference type="AlphaFoldDB" id="A0AAD9NF65"/>
<reference evidence="1" key="1">
    <citation type="journal article" date="2023" name="Mol. Biol. Evol.">
        <title>Third-Generation Sequencing Reveals the Adaptive Role of the Epigenome in Three Deep-Sea Polychaetes.</title>
        <authorList>
            <person name="Perez M."/>
            <person name="Aroh O."/>
            <person name="Sun Y."/>
            <person name="Lan Y."/>
            <person name="Juniper S.K."/>
            <person name="Young C.R."/>
            <person name="Angers B."/>
            <person name="Qian P.Y."/>
        </authorList>
    </citation>
    <scope>NUCLEOTIDE SEQUENCE</scope>
    <source>
        <strain evidence="1">P08H-3</strain>
    </source>
</reference>
<evidence type="ECO:0000313" key="1">
    <source>
        <dbReference type="EMBL" id="KAK2166061.1"/>
    </source>
</evidence>
<dbReference type="EMBL" id="JAODUP010000043">
    <property type="protein sequence ID" value="KAK2166061.1"/>
    <property type="molecule type" value="Genomic_DNA"/>
</dbReference>
<keyword evidence="2" id="KW-1185">Reference proteome</keyword>
<sequence>MDLIHRMANILGREIRPSTRLGLCTHGVFRKYYEEVGYLPSDGQWLGRNDGSVEWKYQSNVCCFQYDQPESAFMRQCFTRAEIGSIVTIGDSNAQRYWLALWRSVRAFSKDCRILGSERIINNGTQPDLAYYTKGSHEYLYEKILTTHHRYCRGCGASNGKCLWQTSTGLDNASISGDSGHHSKSAHIKLEHLPMTMILSTSLRFLILPETFRDKKTSSWIYNYFAQSSAEFYFKYYLDGRYPDVLLVFLPLNHVKFLDARRVQLDIKTFHALLKMYIPRSTKVFYMPSFMEFERTRKNTFWNNKLVDGLLAWQRIDRLNRILYDVIEEDLLNVSSGIYSFFDLIDMSKDRQRWSTDGVHMERVWYSSVIRSFWHVYCNSLFNKMF</sequence>
<name>A0AAD9NF65_9ANNE</name>
<dbReference type="Proteomes" id="UP001208570">
    <property type="component" value="Unassembled WGS sequence"/>
</dbReference>
<proteinExistence type="predicted"/>
<protein>
    <submittedName>
        <fullName evidence="1">Uncharacterized protein</fullName>
    </submittedName>
</protein>
<comment type="caution">
    <text evidence="1">The sequence shown here is derived from an EMBL/GenBank/DDBJ whole genome shotgun (WGS) entry which is preliminary data.</text>
</comment>
<gene>
    <name evidence="1" type="ORF">LSH36_43g08035</name>
</gene>
<organism evidence="1 2">
    <name type="scientific">Paralvinella palmiformis</name>
    <dbReference type="NCBI Taxonomy" id="53620"/>
    <lineage>
        <taxon>Eukaryota</taxon>
        <taxon>Metazoa</taxon>
        <taxon>Spiralia</taxon>
        <taxon>Lophotrochozoa</taxon>
        <taxon>Annelida</taxon>
        <taxon>Polychaeta</taxon>
        <taxon>Sedentaria</taxon>
        <taxon>Canalipalpata</taxon>
        <taxon>Terebellida</taxon>
        <taxon>Terebelliformia</taxon>
        <taxon>Alvinellidae</taxon>
        <taxon>Paralvinella</taxon>
    </lineage>
</organism>
<accession>A0AAD9NF65</accession>
<evidence type="ECO:0000313" key="2">
    <source>
        <dbReference type="Proteomes" id="UP001208570"/>
    </source>
</evidence>